<name>A0AAE1YE76_9LAMI</name>
<keyword evidence="3" id="KW-1185">Reference proteome</keyword>
<dbReference type="AlphaFoldDB" id="A0AAE1YE76"/>
<reference evidence="2" key="1">
    <citation type="submission" date="2020-06" db="EMBL/GenBank/DDBJ databases">
        <authorList>
            <person name="Li T."/>
            <person name="Hu X."/>
            <person name="Zhang T."/>
            <person name="Song X."/>
            <person name="Zhang H."/>
            <person name="Dai N."/>
            <person name="Sheng W."/>
            <person name="Hou X."/>
            <person name="Wei L."/>
        </authorList>
    </citation>
    <scope>NUCLEOTIDE SEQUENCE</scope>
    <source>
        <strain evidence="2">3651</strain>
        <tissue evidence="2">Leaf</tissue>
    </source>
</reference>
<comment type="caution">
    <text evidence="2">The sequence shown here is derived from an EMBL/GenBank/DDBJ whole genome shotgun (WGS) entry which is preliminary data.</text>
</comment>
<feature type="region of interest" description="Disordered" evidence="1">
    <location>
        <begin position="78"/>
        <end position="98"/>
    </location>
</feature>
<organism evidence="2 3">
    <name type="scientific">Sesamum alatum</name>
    <dbReference type="NCBI Taxonomy" id="300844"/>
    <lineage>
        <taxon>Eukaryota</taxon>
        <taxon>Viridiplantae</taxon>
        <taxon>Streptophyta</taxon>
        <taxon>Embryophyta</taxon>
        <taxon>Tracheophyta</taxon>
        <taxon>Spermatophyta</taxon>
        <taxon>Magnoliopsida</taxon>
        <taxon>eudicotyledons</taxon>
        <taxon>Gunneridae</taxon>
        <taxon>Pentapetalae</taxon>
        <taxon>asterids</taxon>
        <taxon>lamiids</taxon>
        <taxon>Lamiales</taxon>
        <taxon>Pedaliaceae</taxon>
        <taxon>Sesamum</taxon>
    </lineage>
</organism>
<reference evidence="2" key="2">
    <citation type="journal article" date="2024" name="Plant">
        <title>Genomic evolution and insights into agronomic trait innovations of Sesamum species.</title>
        <authorList>
            <person name="Miao H."/>
            <person name="Wang L."/>
            <person name="Qu L."/>
            <person name="Liu H."/>
            <person name="Sun Y."/>
            <person name="Le M."/>
            <person name="Wang Q."/>
            <person name="Wei S."/>
            <person name="Zheng Y."/>
            <person name="Lin W."/>
            <person name="Duan Y."/>
            <person name="Cao H."/>
            <person name="Xiong S."/>
            <person name="Wang X."/>
            <person name="Wei L."/>
            <person name="Li C."/>
            <person name="Ma Q."/>
            <person name="Ju M."/>
            <person name="Zhao R."/>
            <person name="Li G."/>
            <person name="Mu C."/>
            <person name="Tian Q."/>
            <person name="Mei H."/>
            <person name="Zhang T."/>
            <person name="Gao T."/>
            <person name="Zhang H."/>
        </authorList>
    </citation>
    <scope>NUCLEOTIDE SEQUENCE</scope>
    <source>
        <strain evidence="2">3651</strain>
    </source>
</reference>
<dbReference type="EMBL" id="JACGWO010000004">
    <property type="protein sequence ID" value="KAK4428236.1"/>
    <property type="molecule type" value="Genomic_DNA"/>
</dbReference>
<gene>
    <name evidence="2" type="ORF">Salat_1123200</name>
</gene>
<evidence type="ECO:0000313" key="3">
    <source>
        <dbReference type="Proteomes" id="UP001293254"/>
    </source>
</evidence>
<sequence>MLEGDRCNKSTQVVGIVQGANVERGKCSLGNSITGWCRWPKLAKLHQPPGNRKTAEGRRNPTSNKVVTFGRANKRARALQSAGKGPLQRGFQRTEPTRTTYRWEMSKRRPKLTQIHKTEW</sequence>
<evidence type="ECO:0000256" key="1">
    <source>
        <dbReference type="SAM" id="MobiDB-lite"/>
    </source>
</evidence>
<accession>A0AAE1YE76</accession>
<evidence type="ECO:0000313" key="2">
    <source>
        <dbReference type="EMBL" id="KAK4428236.1"/>
    </source>
</evidence>
<dbReference type="Proteomes" id="UP001293254">
    <property type="component" value="Unassembled WGS sequence"/>
</dbReference>
<proteinExistence type="predicted"/>
<protein>
    <submittedName>
        <fullName evidence="2">Uncharacterized protein</fullName>
    </submittedName>
</protein>
<feature type="region of interest" description="Disordered" evidence="1">
    <location>
        <begin position="45"/>
        <end position="64"/>
    </location>
</feature>